<dbReference type="HAMAP" id="MF_00171">
    <property type="entry name" value="TruA"/>
    <property type="match status" value="1"/>
</dbReference>
<dbReference type="InterPro" id="IPR001406">
    <property type="entry name" value="PsdUridine_synth_TruA"/>
</dbReference>
<evidence type="ECO:0000256" key="7">
    <source>
        <dbReference type="RuleBase" id="RU003792"/>
    </source>
</evidence>
<reference evidence="10" key="1">
    <citation type="submission" date="2017-08" db="EMBL/GenBank/DDBJ databases">
        <title>Draft Genome Sequence of Kocuria varians 80.</title>
        <authorList>
            <person name="Minaev M."/>
            <person name="Kurbakov K.A."/>
            <person name="Solodovnikova G.I."/>
            <person name="Kuznetsova O.A."/>
            <person name="Lisitsyn A.B."/>
        </authorList>
    </citation>
    <scope>NUCLEOTIDE SEQUENCE [LARGE SCALE GENOMIC DNA]</scope>
    <source>
        <strain evidence="10">80</strain>
    </source>
</reference>
<organism evidence="9 10">
    <name type="scientific">Kocuria varians</name>
    <name type="common">Micrococcus varians</name>
    <dbReference type="NCBI Taxonomy" id="1272"/>
    <lineage>
        <taxon>Bacteria</taxon>
        <taxon>Bacillati</taxon>
        <taxon>Actinomycetota</taxon>
        <taxon>Actinomycetes</taxon>
        <taxon>Micrococcales</taxon>
        <taxon>Micrococcaceae</taxon>
        <taxon>Kocuria</taxon>
    </lineage>
</organism>
<dbReference type="InterPro" id="IPR020095">
    <property type="entry name" value="PsdUridine_synth_TruA_C"/>
</dbReference>
<protein>
    <recommendedName>
        <fullName evidence="4">tRNA pseudouridine synthase A</fullName>
        <ecNumber evidence="4">5.4.99.12</ecNumber>
    </recommendedName>
    <alternativeName>
        <fullName evidence="4">tRNA pseudouridine(38-40) synthase</fullName>
    </alternativeName>
    <alternativeName>
        <fullName evidence="4">tRNA pseudouridylate synthase I</fullName>
    </alternativeName>
    <alternativeName>
        <fullName evidence="4">tRNA-uridine isomerase I</fullName>
    </alternativeName>
</protein>
<keyword evidence="3 4" id="KW-0413">Isomerase</keyword>
<dbReference type="GO" id="GO:0003723">
    <property type="term" value="F:RNA binding"/>
    <property type="evidence" value="ECO:0007669"/>
    <property type="project" value="InterPro"/>
</dbReference>
<sequence>MDERTVRLRVGLGYDGAPFRGWARQPGLPSVQAAVEDALELVFRHPCTTVVAGRTDTGVHARHQTVHVDVDERAWQRLSGTRAPECAAVRKLNGALRRVLGKDRVDRGWEPVVGAVVVNDVAVAEPGFDARFSALSRGYTYRIADAGTGHDPLTRTYAWWRDAELDVAAMDEAVRELLGLQDFLSFCKPREGATTVRELQSASVRRDDHGMITVSLTADAFCHHMVRSIVGAAVRVGEGRRPVAWPGERLRARERDASVVMAPAHGLVLEAVHYPGPGGLRERAELTRARRATS</sequence>
<comment type="catalytic activity">
    <reaction evidence="4 7">
        <text>uridine(38/39/40) in tRNA = pseudouridine(38/39/40) in tRNA</text>
        <dbReference type="Rhea" id="RHEA:22376"/>
        <dbReference type="Rhea" id="RHEA-COMP:10085"/>
        <dbReference type="Rhea" id="RHEA-COMP:10087"/>
        <dbReference type="ChEBI" id="CHEBI:65314"/>
        <dbReference type="ChEBI" id="CHEBI:65315"/>
        <dbReference type="EC" id="5.4.99.12"/>
    </reaction>
</comment>
<evidence type="ECO:0000313" key="10">
    <source>
        <dbReference type="Proteomes" id="UP000216825"/>
    </source>
</evidence>
<comment type="similarity">
    <text evidence="1 4 7">Belongs to the tRNA pseudouridine synthase TruA family.</text>
</comment>
<keyword evidence="10" id="KW-1185">Reference proteome</keyword>
<evidence type="ECO:0000313" key="9">
    <source>
        <dbReference type="EMBL" id="QMS55360.1"/>
    </source>
</evidence>
<dbReference type="PANTHER" id="PTHR11142">
    <property type="entry name" value="PSEUDOURIDYLATE SYNTHASE"/>
    <property type="match status" value="1"/>
</dbReference>
<dbReference type="AlphaFoldDB" id="A0A7D7Q415"/>
<dbReference type="InterPro" id="IPR020103">
    <property type="entry name" value="PsdUridine_synth_cat_dom_sf"/>
</dbReference>
<dbReference type="InterPro" id="IPR020094">
    <property type="entry name" value="TruA/RsuA/RluB/E/F_N"/>
</dbReference>
<dbReference type="InterPro" id="IPR020097">
    <property type="entry name" value="PsdUridine_synth_TruA_a/b_dom"/>
</dbReference>
<dbReference type="NCBIfam" id="TIGR00071">
    <property type="entry name" value="hisT_truA"/>
    <property type="match status" value="1"/>
</dbReference>
<evidence type="ECO:0000256" key="1">
    <source>
        <dbReference type="ARBA" id="ARBA00009375"/>
    </source>
</evidence>
<comment type="caution">
    <text evidence="4">Lacks conserved residue(s) required for the propagation of feature annotation.</text>
</comment>
<keyword evidence="2 4" id="KW-0819">tRNA processing</keyword>
<dbReference type="EC" id="5.4.99.12" evidence="4"/>
<feature type="domain" description="Pseudouridine synthase I TruA alpha/beta" evidence="8">
    <location>
        <begin position="173"/>
        <end position="275"/>
    </location>
</feature>
<dbReference type="SUPFAM" id="SSF55120">
    <property type="entry name" value="Pseudouridine synthase"/>
    <property type="match status" value="1"/>
</dbReference>
<evidence type="ECO:0000256" key="3">
    <source>
        <dbReference type="ARBA" id="ARBA00023235"/>
    </source>
</evidence>
<dbReference type="Proteomes" id="UP000216825">
    <property type="component" value="Chromosome"/>
</dbReference>
<dbReference type="CDD" id="cd02570">
    <property type="entry name" value="PseudoU_synth_EcTruA"/>
    <property type="match status" value="1"/>
</dbReference>
<dbReference type="PANTHER" id="PTHR11142:SF0">
    <property type="entry name" value="TRNA PSEUDOURIDINE SYNTHASE-LIKE 1"/>
    <property type="match status" value="1"/>
</dbReference>
<reference evidence="9 10" key="2">
    <citation type="submission" date="2020-07" db="EMBL/GenBank/DDBJ databases">
        <title>Genome of starter culture bacteria Kocuria salsicia reveals its technological properties and safety for usage in meat industry.</title>
        <authorList>
            <person name="Michael M."/>
            <person name="Konstantin K."/>
            <person name="Evgenii K."/>
            <person name="Galina S."/>
            <person name="Oksana K."/>
            <person name="Andrei L."/>
        </authorList>
    </citation>
    <scope>NUCLEOTIDE SEQUENCE [LARGE SCALE GENOMIC DNA]</scope>
    <source>
        <strain evidence="9 10">80</strain>
    </source>
</reference>
<feature type="active site" description="Nucleophile" evidence="4 5">
    <location>
        <position position="56"/>
    </location>
</feature>
<dbReference type="GO" id="GO:0031119">
    <property type="term" value="P:tRNA pseudouridine synthesis"/>
    <property type="evidence" value="ECO:0007669"/>
    <property type="project" value="UniProtKB-UniRule"/>
</dbReference>
<feature type="binding site" evidence="4 6">
    <location>
        <position position="139"/>
    </location>
    <ligand>
        <name>substrate</name>
    </ligand>
</feature>
<comment type="subunit">
    <text evidence="4">Homodimer.</text>
</comment>
<dbReference type="Gene3D" id="3.30.70.660">
    <property type="entry name" value="Pseudouridine synthase I, catalytic domain, C-terminal subdomain"/>
    <property type="match status" value="1"/>
</dbReference>
<dbReference type="PIRSF" id="PIRSF001430">
    <property type="entry name" value="tRNA_psdUrid_synth"/>
    <property type="match status" value="1"/>
</dbReference>
<dbReference type="KEGG" id="kvr:CIB50_0000040"/>
<evidence type="ECO:0000256" key="2">
    <source>
        <dbReference type="ARBA" id="ARBA00022694"/>
    </source>
</evidence>
<proteinExistence type="inferred from homology"/>
<dbReference type="GO" id="GO:0160147">
    <property type="term" value="F:tRNA pseudouridine(38-40) synthase activity"/>
    <property type="evidence" value="ECO:0007669"/>
    <property type="project" value="UniProtKB-EC"/>
</dbReference>
<evidence type="ECO:0000256" key="5">
    <source>
        <dbReference type="PIRSR" id="PIRSR001430-1"/>
    </source>
</evidence>
<name>A0A7D7Q415_KOCVA</name>
<accession>A0A7D7Q415</accession>
<evidence type="ECO:0000256" key="6">
    <source>
        <dbReference type="PIRSR" id="PIRSR001430-2"/>
    </source>
</evidence>
<dbReference type="EMBL" id="CP059343">
    <property type="protein sequence ID" value="QMS55360.1"/>
    <property type="molecule type" value="Genomic_DNA"/>
</dbReference>
<dbReference type="RefSeq" id="WP_094394919.1">
    <property type="nucleotide sequence ID" value="NZ_CP059343.1"/>
</dbReference>
<gene>
    <name evidence="4 9" type="primary">truA</name>
    <name evidence="9" type="ORF">CIB50_0000040</name>
</gene>
<comment type="function">
    <text evidence="4">Formation of pseudouridine at positions 38, 39 and 40 in the anticodon stem and loop of transfer RNAs.</text>
</comment>
<evidence type="ECO:0000256" key="4">
    <source>
        <dbReference type="HAMAP-Rule" id="MF_00171"/>
    </source>
</evidence>
<dbReference type="Pfam" id="PF01416">
    <property type="entry name" value="PseudoU_synth_1"/>
    <property type="match status" value="1"/>
</dbReference>
<dbReference type="Gene3D" id="3.30.70.580">
    <property type="entry name" value="Pseudouridine synthase I, catalytic domain, N-terminal subdomain"/>
    <property type="match status" value="1"/>
</dbReference>
<evidence type="ECO:0000259" key="8">
    <source>
        <dbReference type="Pfam" id="PF01416"/>
    </source>
</evidence>